<dbReference type="OrthoDB" id="361029at2759"/>
<dbReference type="Proteomes" id="UP000266861">
    <property type="component" value="Unassembled WGS sequence"/>
</dbReference>
<evidence type="ECO:0000313" key="2">
    <source>
        <dbReference type="Proteomes" id="UP000266861"/>
    </source>
</evidence>
<gene>
    <name evidence="1" type="ORF">Glove_232g158</name>
</gene>
<organism evidence="1 2">
    <name type="scientific">Diversispora epigaea</name>
    <dbReference type="NCBI Taxonomy" id="1348612"/>
    <lineage>
        <taxon>Eukaryota</taxon>
        <taxon>Fungi</taxon>
        <taxon>Fungi incertae sedis</taxon>
        <taxon>Mucoromycota</taxon>
        <taxon>Glomeromycotina</taxon>
        <taxon>Glomeromycetes</taxon>
        <taxon>Diversisporales</taxon>
        <taxon>Diversisporaceae</taxon>
        <taxon>Diversispora</taxon>
    </lineage>
</organism>
<dbReference type="EMBL" id="PQFF01000215">
    <property type="protein sequence ID" value="RHZ73267.1"/>
    <property type="molecule type" value="Genomic_DNA"/>
</dbReference>
<protein>
    <submittedName>
        <fullName evidence="1">Uncharacterized protein</fullName>
    </submittedName>
</protein>
<name>A0A397IEN2_9GLOM</name>
<evidence type="ECO:0000313" key="1">
    <source>
        <dbReference type="EMBL" id="RHZ73267.1"/>
    </source>
</evidence>
<keyword evidence="2" id="KW-1185">Reference proteome</keyword>
<reference evidence="1 2" key="1">
    <citation type="submission" date="2018-08" db="EMBL/GenBank/DDBJ databases">
        <title>Genome and evolution of the arbuscular mycorrhizal fungus Diversispora epigaea (formerly Glomus versiforme) and its bacterial endosymbionts.</title>
        <authorList>
            <person name="Sun X."/>
            <person name="Fei Z."/>
            <person name="Harrison M."/>
        </authorList>
    </citation>
    <scope>NUCLEOTIDE SEQUENCE [LARGE SCALE GENOMIC DNA]</scope>
    <source>
        <strain evidence="1 2">IT104</strain>
    </source>
</reference>
<comment type="caution">
    <text evidence="1">The sequence shown here is derived from an EMBL/GenBank/DDBJ whole genome shotgun (WGS) entry which is preliminary data.</text>
</comment>
<proteinExistence type="predicted"/>
<sequence>MDKKPKNGEKGSLVNAVLTKGGYNVTIETAESEGVAMDKKPKNGEKGSLVNAVLTKGGYNVTIETAESGNAVDDIIDELPEF</sequence>
<accession>A0A397IEN2</accession>
<dbReference type="AlphaFoldDB" id="A0A397IEN2"/>